<comment type="caution">
    <text evidence="1">The sequence shown here is derived from an EMBL/GenBank/DDBJ whole genome shotgun (WGS) entry which is preliminary data.</text>
</comment>
<keyword evidence="2" id="KW-1185">Reference proteome</keyword>
<dbReference type="GO" id="GO:0034196">
    <property type="term" value="P:acylglycerol transport"/>
    <property type="evidence" value="ECO:0007669"/>
    <property type="project" value="InterPro"/>
</dbReference>
<gene>
    <name evidence="1" type="ORF">Nepgr_030465</name>
</gene>
<reference evidence="1" key="1">
    <citation type="submission" date="2023-05" db="EMBL/GenBank/DDBJ databases">
        <title>Nepenthes gracilis genome sequencing.</title>
        <authorList>
            <person name="Fukushima K."/>
        </authorList>
    </citation>
    <scope>NUCLEOTIDE SEQUENCE</scope>
    <source>
        <strain evidence="1">SING2019-196</strain>
    </source>
</reference>
<dbReference type="InterPro" id="IPR044160">
    <property type="entry name" value="TGD4-like"/>
</dbReference>
<name>A0AAD3TH12_NEPGR</name>
<evidence type="ECO:0000313" key="2">
    <source>
        <dbReference type="Proteomes" id="UP001279734"/>
    </source>
</evidence>
<organism evidence="1 2">
    <name type="scientific">Nepenthes gracilis</name>
    <name type="common">Slender pitcher plant</name>
    <dbReference type="NCBI Taxonomy" id="150966"/>
    <lineage>
        <taxon>Eukaryota</taxon>
        <taxon>Viridiplantae</taxon>
        <taxon>Streptophyta</taxon>
        <taxon>Embryophyta</taxon>
        <taxon>Tracheophyta</taxon>
        <taxon>Spermatophyta</taxon>
        <taxon>Magnoliopsida</taxon>
        <taxon>eudicotyledons</taxon>
        <taxon>Gunneridae</taxon>
        <taxon>Pentapetalae</taxon>
        <taxon>Caryophyllales</taxon>
        <taxon>Nepenthaceae</taxon>
        <taxon>Nepenthes</taxon>
    </lineage>
</organism>
<sequence>MKKLRWVMDGEFWDVDMSTPITLDAPARPATGHPLPLGLSRGTILSRPRQIDFMQRFMSVPFVPSYAGDPAHGGRGFSLQRVLTLPLANDWSTTLQCQLNLQKFMSSIKDRLVYPSELSWLQSFGRCLRDKSFYAIGLCSEFVVTPDDTVLVGHEVFGDTEISRKKALFHHKFSNHKLTMEAVWPGLFVDKHGTFWDVPFSMAIDLASVASNSGPSYHLCMQHISGSAKQTEGSQTRGVPASLFPGLCLKSAFSFKKNIDIWRSCARKLKLVQPFDILLSNPHVSASGIIGVVGNASVGDNYVISRVEDEPKRSYRCFNLGAYGRSCCFLADSFASFLFTAQHGNFQKLVLDLTRFHVRLDFPSGSKFISAAAHLAQDVYNSRQLTPETVEAICPHAAFSLQQQIVGPFSFRVDSGVAVNLKNREWQVKLEDPVFAIEYALQVLVSAKAIAWYAPKRQEFMVELRFFET</sequence>
<evidence type="ECO:0008006" key="3">
    <source>
        <dbReference type="Google" id="ProtNLM"/>
    </source>
</evidence>
<dbReference type="AlphaFoldDB" id="A0AAD3TH12"/>
<dbReference type="EMBL" id="BSYO01000034">
    <property type="protein sequence ID" value="GMH28622.1"/>
    <property type="molecule type" value="Genomic_DNA"/>
</dbReference>
<accession>A0AAD3TH12</accession>
<proteinExistence type="predicted"/>
<dbReference type="Proteomes" id="UP001279734">
    <property type="component" value="Unassembled WGS sequence"/>
</dbReference>
<dbReference type="PANTHER" id="PTHR34954">
    <property type="entry name" value="EXPRESSED PROTEIN"/>
    <property type="match status" value="1"/>
</dbReference>
<dbReference type="GO" id="GO:0070300">
    <property type="term" value="F:phosphatidic acid binding"/>
    <property type="evidence" value="ECO:0007669"/>
    <property type="project" value="InterPro"/>
</dbReference>
<dbReference type="GO" id="GO:0009941">
    <property type="term" value="C:chloroplast envelope"/>
    <property type="evidence" value="ECO:0007669"/>
    <property type="project" value="TreeGrafter"/>
</dbReference>
<protein>
    <recommendedName>
        <fullName evidence="3">Protein TRIGALACTOSYLDIACYLGLYCEROL 4, chloroplastic</fullName>
    </recommendedName>
</protein>
<dbReference type="PANTHER" id="PTHR34954:SF4">
    <property type="entry name" value="PROTEIN TRIGALACTOSYLDIACYLGLYCEROL 4, CHLOROPLASTIC"/>
    <property type="match status" value="1"/>
</dbReference>
<dbReference type="GO" id="GO:1990052">
    <property type="term" value="P:ER to chloroplast lipid transport"/>
    <property type="evidence" value="ECO:0007669"/>
    <property type="project" value="InterPro"/>
</dbReference>
<evidence type="ECO:0000313" key="1">
    <source>
        <dbReference type="EMBL" id="GMH28622.1"/>
    </source>
</evidence>